<feature type="region of interest" description="Disordered" evidence="1">
    <location>
        <begin position="25"/>
        <end position="74"/>
    </location>
</feature>
<feature type="compositionally biased region" description="Basic and acidic residues" evidence="1">
    <location>
        <begin position="25"/>
        <end position="46"/>
    </location>
</feature>
<organism evidence="2 3">
    <name type="scientific">Lepidopterella palustris CBS 459.81</name>
    <dbReference type="NCBI Taxonomy" id="1314670"/>
    <lineage>
        <taxon>Eukaryota</taxon>
        <taxon>Fungi</taxon>
        <taxon>Dikarya</taxon>
        <taxon>Ascomycota</taxon>
        <taxon>Pezizomycotina</taxon>
        <taxon>Dothideomycetes</taxon>
        <taxon>Pleosporomycetidae</taxon>
        <taxon>Mytilinidiales</taxon>
        <taxon>Argynnaceae</taxon>
        <taxon>Lepidopterella</taxon>
    </lineage>
</organism>
<evidence type="ECO:0000313" key="3">
    <source>
        <dbReference type="Proteomes" id="UP000250266"/>
    </source>
</evidence>
<evidence type="ECO:0000256" key="1">
    <source>
        <dbReference type="SAM" id="MobiDB-lite"/>
    </source>
</evidence>
<feature type="compositionally biased region" description="Polar residues" evidence="1">
    <location>
        <begin position="137"/>
        <end position="148"/>
    </location>
</feature>
<evidence type="ECO:0000313" key="2">
    <source>
        <dbReference type="EMBL" id="OCK80535.1"/>
    </source>
</evidence>
<keyword evidence="3" id="KW-1185">Reference proteome</keyword>
<proteinExistence type="predicted"/>
<protein>
    <submittedName>
        <fullName evidence="2">Uncharacterized protein</fullName>
    </submittedName>
</protein>
<name>A0A8E2EB26_9PEZI</name>
<dbReference type="EMBL" id="KV744956">
    <property type="protein sequence ID" value="OCK80535.1"/>
    <property type="molecule type" value="Genomic_DNA"/>
</dbReference>
<dbReference type="Proteomes" id="UP000250266">
    <property type="component" value="Unassembled WGS sequence"/>
</dbReference>
<dbReference type="AlphaFoldDB" id="A0A8E2EB26"/>
<gene>
    <name evidence="2" type="ORF">K432DRAFT_382147</name>
</gene>
<sequence length="156" mass="17207">MASMASIAPCYGPLDEWMALDAPSEPERIIPTRDAPDETLRTRRSDASNTSRHVILFVPRQDQAGQPTANRSSRSCFLGRAAPAPSFQKFPISSFQTAERGRIDRLRRLEKERLAYGGERASPRYWEGAREPASGISAPTTITSNISIDPTYPGQA</sequence>
<feature type="compositionally biased region" description="Polar residues" evidence="1">
    <location>
        <begin position="63"/>
        <end position="74"/>
    </location>
</feature>
<feature type="region of interest" description="Disordered" evidence="1">
    <location>
        <begin position="126"/>
        <end position="156"/>
    </location>
</feature>
<accession>A0A8E2EB26</accession>
<reference evidence="2 3" key="1">
    <citation type="journal article" date="2016" name="Nat. Commun.">
        <title>Ectomycorrhizal ecology is imprinted in the genome of the dominant symbiotic fungus Cenococcum geophilum.</title>
        <authorList>
            <consortium name="DOE Joint Genome Institute"/>
            <person name="Peter M."/>
            <person name="Kohler A."/>
            <person name="Ohm R.A."/>
            <person name="Kuo A."/>
            <person name="Krutzmann J."/>
            <person name="Morin E."/>
            <person name="Arend M."/>
            <person name="Barry K.W."/>
            <person name="Binder M."/>
            <person name="Choi C."/>
            <person name="Clum A."/>
            <person name="Copeland A."/>
            <person name="Grisel N."/>
            <person name="Haridas S."/>
            <person name="Kipfer T."/>
            <person name="LaButti K."/>
            <person name="Lindquist E."/>
            <person name="Lipzen A."/>
            <person name="Maire R."/>
            <person name="Meier B."/>
            <person name="Mihaltcheva S."/>
            <person name="Molinier V."/>
            <person name="Murat C."/>
            <person name="Poggeler S."/>
            <person name="Quandt C.A."/>
            <person name="Sperisen C."/>
            <person name="Tritt A."/>
            <person name="Tisserant E."/>
            <person name="Crous P.W."/>
            <person name="Henrissat B."/>
            <person name="Nehls U."/>
            <person name="Egli S."/>
            <person name="Spatafora J.W."/>
            <person name="Grigoriev I.V."/>
            <person name="Martin F.M."/>
        </authorList>
    </citation>
    <scope>NUCLEOTIDE SEQUENCE [LARGE SCALE GENOMIC DNA]</scope>
    <source>
        <strain evidence="2 3">CBS 459.81</strain>
    </source>
</reference>